<feature type="compositionally biased region" description="Polar residues" evidence="1">
    <location>
        <begin position="1756"/>
        <end position="1765"/>
    </location>
</feature>
<feature type="compositionally biased region" description="Basic and acidic residues" evidence="1">
    <location>
        <begin position="1818"/>
        <end position="1829"/>
    </location>
</feature>
<dbReference type="PANTHER" id="PTHR23034:SF2">
    <property type="entry name" value="GLUTAMATE-RICH PROTEIN 3"/>
    <property type="match status" value="1"/>
</dbReference>
<feature type="domain" description="DUF4590" evidence="2">
    <location>
        <begin position="462"/>
        <end position="575"/>
    </location>
</feature>
<comment type="caution">
    <text evidence="3">The sequence shown here is derived from an EMBL/GenBank/DDBJ whole genome shotgun (WGS) entry which is preliminary data.</text>
</comment>
<feature type="compositionally biased region" description="Basic and acidic residues" evidence="1">
    <location>
        <begin position="922"/>
        <end position="935"/>
    </location>
</feature>
<evidence type="ECO:0000313" key="4">
    <source>
        <dbReference type="Proteomes" id="UP000250572"/>
    </source>
</evidence>
<dbReference type="Proteomes" id="UP000250572">
    <property type="component" value="Unassembled WGS sequence"/>
</dbReference>
<feature type="region of interest" description="Disordered" evidence="1">
    <location>
        <begin position="569"/>
        <end position="813"/>
    </location>
</feature>
<dbReference type="Pfam" id="PF15257">
    <property type="entry name" value="DUF4590"/>
    <property type="match status" value="1"/>
</dbReference>
<protein>
    <recommendedName>
        <fullName evidence="2">DUF4590 domain-containing protein</fullName>
    </recommendedName>
</protein>
<keyword evidence="4" id="KW-1185">Reference proteome</keyword>
<proteinExistence type="predicted"/>
<feature type="compositionally biased region" description="Basic and acidic residues" evidence="1">
    <location>
        <begin position="1704"/>
        <end position="1732"/>
    </location>
</feature>
<dbReference type="PANTHER" id="PTHR23034">
    <property type="entry name" value="GLUTAMATE-RICH PROTEIN 3"/>
    <property type="match status" value="1"/>
</dbReference>
<feature type="compositionally biased region" description="Acidic residues" evidence="1">
    <location>
        <begin position="745"/>
        <end position="759"/>
    </location>
</feature>
<feature type="region of interest" description="Disordered" evidence="1">
    <location>
        <begin position="1644"/>
        <end position="1829"/>
    </location>
</feature>
<accession>A0A315VFM1</accession>
<feature type="compositionally biased region" description="Basic and acidic residues" evidence="1">
    <location>
        <begin position="1471"/>
        <end position="1487"/>
    </location>
</feature>
<organism evidence="3 4">
    <name type="scientific">Gambusia affinis</name>
    <name type="common">Western mosquitofish</name>
    <name type="synonym">Heterandria affinis</name>
    <dbReference type="NCBI Taxonomy" id="33528"/>
    <lineage>
        <taxon>Eukaryota</taxon>
        <taxon>Metazoa</taxon>
        <taxon>Chordata</taxon>
        <taxon>Craniata</taxon>
        <taxon>Vertebrata</taxon>
        <taxon>Euteleostomi</taxon>
        <taxon>Actinopterygii</taxon>
        <taxon>Neopterygii</taxon>
        <taxon>Teleostei</taxon>
        <taxon>Neoteleostei</taxon>
        <taxon>Acanthomorphata</taxon>
        <taxon>Ovalentaria</taxon>
        <taxon>Atherinomorphae</taxon>
        <taxon>Cyprinodontiformes</taxon>
        <taxon>Poeciliidae</taxon>
        <taxon>Poeciliinae</taxon>
        <taxon>Gambusia</taxon>
    </lineage>
</organism>
<gene>
    <name evidence="3" type="ORF">CCH79_00007240</name>
</gene>
<feature type="compositionally biased region" description="Basic and acidic residues" evidence="1">
    <location>
        <begin position="674"/>
        <end position="687"/>
    </location>
</feature>
<feature type="compositionally biased region" description="Acidic residues" evidence="1">
    <location>
        <begin position="719"/>
        <end position="732"/>
    </location>
</feature>
<evidence type="ECO:0000313" key="3">
    <source>
        <dbReference type="EMBL" id="PWA21018.1"/>
    </source>
</evidence>
<evidence type="ECO:0000256" key="1">
    <source>
        <dbReference type="SAM" id="MobiDB-lite"/>
    </source>
</evidence>
<dbReference type="InterPro" id="IPR027962">
    <property type="entry name" value="ERICH3"/>
</dbReference>
<feature type="compositionally biased region" description="Basic and acidic residues" evidence="1">
    <location>
        <begin position="1439"/>
        <end position="1457"/>
    </location>
</feature>
<feature type="compositionally biased region" description="Acidic residues" evidence="1">
    <location>
        <begin position="1239"/>
        <end position="1250"/>
    </location>
</feature>
<evidence type="ECO:0000259" key="2">
    <source>
        <dbReference type="Pfam" id="PF15257"/>
    </source>
</evidence>
<reference evidence="3 4" key="1">
    <citation type="journal article" date="2018" name="G3 (Bethesda)">
        <title>A High-Quality Reference Genome for the Invasive Mosquitofish Gambusia affinis Using a Chicago Library.</title>
        <authorList>
            <person name="Hoffberg S.L."/>
            <person name="Troendle N.J."/>
            <person name="Glenn T.C."/>
            <person name="Mahmud O."/>
            <person name="Louha S."/>
            <person name="Chalopin D."/>
            <person name="Bennetzen J.L."/>
            <person name="Mauricio R."/>
        </authorList>
    </citation>
    <scope>NUCLEOTIDE SEQUENCE [LARGE SCALE GENOMIC DNA]</scope>
    <source>
        <strain evidence="3">NE01/NJP1002.9</strain>
        <tissue evidence="3">Muscle</tissue>
    </source>
</reference>
<feature type="region of interest" description="Disordered" evidence="1">
    <location>
        <begin position="1547"/>
        <end position="1617"/>
    </location>
</feature>
<feature type="compositionally biased region" description="Basic and acidic residues" evidence="1">
    <location>
        <begin position="1205"/>
        <end position="1227"/>
    </location>
</feature>
<feature type="region of interest" description="Disordered" evidence="1">
    <location>
        <begin position="1167"/>
        <end position="1513"/>
    </location>
</feature>
<feature type="compositionally biased region" description="Basic and acidic residues" evidence="1">
    <location>
        <begin position="1251"/>
        <end position="1379"/>
    </location>
</feature>
<feature type="compositionally biased region" description="Polar residues" evidence="1">
    <location>
        <begin position="898"/>
        <end position="910"/>
    </location>
</feature>
<feature type="region of interest" description="Disordered" evidence="1">
    <location>
        <begin position="847"/>
        <end position="1146"/>
    </location>
</feature>
<feature type="compositionally biased region" description="Polar residues" evidence="1">
    <location>
        <begin position="1773"/>
        <end position="1801"/>
    </location>
</feature>
<dbReference type="InterPro" id="IPR048257">
    <property type="entry name" value="DUF4590"/>
</dbReference>
<feature type="compositionally biased region" description="Basic and acidic residues" evidence="1">
    <location>
        <begin position="1676"/>
        <end position="1690"/>
    </location>
</feature>
<dbReference type="STRING" id="33528.ENSGAFP00000001355"/>
<feature type="compositionally biased region" description="Basic and acidic residues" evidence="1">
    <location>
        <begin position="1548"/>
        <end position="1583"/>
    </location>
</feature>
<feature type="compositionally biased region" description="Polar residues" evidence="1">
    <location>
        <begin position="1733"/>
        <end position="1747"/>
    </location>
</feature>
<feature type="compositionally biased region" description="Acidic residues" evidence="1">
    <location>
        <begin position="600"/>
        <end position="611"/>
    </location>
</feature>
<name>A0A315VFM1_GAMAF</name>
<dbReference type="EMBL" id="NHOQ01001926">
    <property type="protein sequence ID" value="PWA21018.1"/>
    <property type="molecule type" value="Genomic_DNA"/>
</dbReference>
<sequence>MKVHLSRLHQPASCLPGRSPVGRRVRGLQRCTSGHAEAIVEAAQRGNRGSVVVTLLVQPGLDASQNKCCSDVTEGISAGIFPVLGNSKSLQSESDAETGNQSGHVISHGNRDYELKTMKHFAAGAWVSGRKLFPAVNGTKGRLKPGAQRAGRQDLLPCGRADFLLMRTGGQQPVNKHRAVHKILPAYNSLTDKHLADYFSSTRIRKHLLKAGLITRSGRIVPEKDYKLKLIQTANQNHVRECLAQAIFQKVLEREHYHQLEIKKRQTDFERKQRVQRFKVERCKKYEEEMIRVLTPSPPTGSKSVWTQFPAPLGKHFESSDFSSFSRPNTAPGKMQRPVRLKPMQRRSYTSLPRYVSPYQKSLSLLESQPFNCLTTFKSRRRLTPKDNYPGLDRFCLPVTKNFIIPSPPSMPPKVTPSSTIRSRRLRPSTSSSGVEVNPRLKASVHETRVRVTMVYFGKMVHLSDHPSVIRDEIKVLQQHCGGENLCLYQGKLCEGDVFQFLSRRHRGFPFSLTFYQNGMLVERLSSCCEYKHSKGSRIGGRHGLFGFCSVEGASPCYKCIVAMSTNRQPLPPPKKVKGDLSQKQSAASLKDEPRKESSASEEEAASDQENESSQTPEMDTTVRKQSATSLKDENEMEADTTEDRAVSQQEYESCQSPKMDTTVRKKSATSLKGKNEMEADTTEDRAVSQQEFESCQSPEMDTTVRKQSASVESNIINDYEEDFEADNESSMEETTPQERKSRDEETEACEVEEEEDYGEENRSLSVSVMSDRYKEETGVETTVPSEDEEKEDDTKEENRAEAASPVSKKVRWINEETSPGIVKSASVNNSELLDSAMDSTGIEIADPIVLPGNDNDLSCDPSEDKYVEDSEYEIKTEDELDRAKSVQEKLAEAILKESQSSSEPELSDTSTEEEEVSGNKAPDKEKKEHLKTLEEETNCEENVTNEVVEEQKVFTEAEEEEDKIWDHGDNTQEERVGEVGEDGKPTEDEARTQGHKSEEPGEAHLPVDGEVAQDDKMEDPFERSDVEASHNDEEKVEKGSAKPDSQHDESGQRAKSREEDESSVLEPSEEVDEPAVPDIAEAEAISETMETKAESSEEQEALGCEEAPETSTDKMQADSEEAQVTAENSSRSPEECGDSTAEKTVDKHVEVVKTWSINDEICVETKQQLSRAEEGKDDSQEENCGIRDKSVEEHETTDRQSLTHLEEITESENKTEEISNESKFEESNEQTKNPPEGTECEEIQDEENKDEIRETEKDGKDEEDECKISWDEPEAKTEDKGQASEEGSETKKVLREKDDEAGMSENGEKEKVEGNKTNEEYEDITKNSVAEERETSEITEVPEKRPDTDVDTEKMETSSEKIAESEKVSESKAAEGTEMHQPTLAIAEAETGERGEIDTENGESSFAAEREPQEDEENAVTSDEKRQMDEPDEEIESTEVKEVVMESGDNAKKQEDSLTDQAPETGVPESDAKEADGSMVKHDEAASRVSEPETFGAEIQEERNAKEEVDEVENENKVYNLILNNAESDIGEVSPLSEIFSAAEVQETAKQKDEATSRSITDKPLESRENGEETEEVSKASEEGASVLLKPIAPNTEGEDVVGEGTPEALSRDDNTDMVTNWIQMHQTSKFFETFVEPLEDLRNEVPDAHVSNPDGEEKESAEVLKAESPTKMGRISEDGDIEDSRNETQTKAIEGELQGSEEAGKKSPETNKETDQHDSRASQGDYKESQEGNTPFTTEVETFSSPLKAKSDFENQSSGNANSGPGLIVKQTATDSSSKPEQSNSLNGQGDTDDTLNNISRDEHHITKLTTSHTADGSREESHDEDVQTKMLERRFSGETRDMQIIEDIKHTLSKEHLSTFSLFGHTSYPLLTTSGSDGGQ</sequence>
<feature type="compositionally biased region" description="Polar residues" evidence="1">
    <location>
        <begin position="647"/>
        <end position="660"/>
    </location>
</feature>
<feature type="compositionally biased region" description="Acidic residues" evidence="1">
    <location>
        <begin position="1060"/>
        <end position="1076"/>
    </location>
</feature>
<feature type="compositionally biased region" description="Basic and acidic residues" evidence="1">
    <location>
        <begin position="1172"/>
        <end position="1199"/>
    </location>
</feature>
<feature type="compositionally biased region" description="Basic and acidic residues" evidence="1">
    <location>
        <begin position="965"/>
        <end position="1059"/>
    </location>
</feature>
<feature type="compositionally biased region" description="Polar residues" evidence="1">
    <location>
        <begin position="688"/>
        <end position="717"/>
    </location>
</feature>
<feature type="region of interest" description="Disordered" evidence="1">
    <location>
        <begin position="408"/>
        <end position="438"/>
    </location>
</feature>
<feature type="compositionally biased region" description="Polar residues" evidence="1">
    <location>
        <begin position="615"/>
        <end position="630"/>
    </location>
</feature>
<feature type="compositionally biased region" description="Basic and acidic residues" evidence="1">
    <location>
        <begin position="863"/>
        <end position="896"/>
    </location>
</feature>
<feature type="compositionally biased region" description="Basic and acidic residues" evidence="1">
    <location>
        <begin position="590"/>
        <end position="599"/>
    </location>
</feature>